<gene>
    <name evidence="3" type="ORF">EDB95_4762</name>
</gene>
<keyword evidence="2" id="KW-0812">Transmembrane</keyword>
<evidence type="ECO:0000256" key="2">
    <source>
        <dbReference type="SAM" id="Phobius"/>
    </source>
</evidence>
<feature type="compositionally biased region" description="Low complexity" evidence="1">
    <location>
        <begin position="605"/>
        <end position="614"/>
    </location>
</feature>
<evidence type="ECO:0000313" key="3">
    <source>
        <dbReference type="EMBL" id="TDW96926.1"/>
    </source>
</evidence>
<dbReference type="PRINTS" id="PR01217">
    <property type="entry name" value="PRICHEXTENSN"/>
</dbReference>
<dbReference type="AlphaFoldDB" id="A0A4R8DID9"/>
<dbReference type="InterPro" id="IPR051677">
    <property type="entry name" value="AfsR-DnrI-RedD_regulator"/>
</dbReference>
<keyword evidence="2" id="KW-0472">Membrane</keyword>
<dbReference type="PANTHER" id="PTHR35807">
    <property type="entry name" value="TRANSCRIPTIONAL REGULATOR REDD-RELATED"/>
    <property type="match status" value="1"/>
</dbReference>
<dbReference type="GO" id="GO:0003677">
    <property type="term" value="F:DNA binding"/>
    <property type="evidence" value="ECO:0007669"/>
    <property type="project" value="TreeGrafter"/>
</dbReference>
<dbReference type="SUPFAM" id="SSF117281">
    <property type="entry name" value="Kelch motif"/>
    <property type="match status" value="1"/>
</dbReference>
<proteinExistence type="predicted"/>
<feature type="compositionally biased region" description="Pro residues" evidence="1">
    <location>
        <begin position="590"/>
        <end position="604"/>
    </location>
</feature>
<keyword evidence="4" id="KW-1185">Reference proteome</keyword>
<dbReference type="InterPro" id="IPR015915">
    <property type="entry name" value="Kelch-typ_b-propeller"/>
</dbReference>
<dbReference type="Proteomes" id="UP000294498">
    <property type="component" value="Unassembled WGS sequence"/>
</dbReference>
<dbReference type="GO" id="GO:0006355">
    <property type="term" value="P:regulation of DNA-templated transcription"/>
    <property type="evidence" value="ECO:0007669"/>
    <property type="project" value="TreeGrafter"/>
</dbReference>
<protein>
    <submittedName>
        <fullName evidence="3">Kelch motif protein</fullName>
    </submittedName>
</protein>
<dbReference type="EMBL" id="SODV01000002">
    <property type="protein sequence ID" value="TDW96926.1"/>
    <property type="molecule type" value="Genomic_DNA"/>
</dbReference>
<name>A0A4R8DID9_9BACT</name>
<evidence type="ECO:0000313" key="4">
    <source>
        <dbReference type="Proteomes" id="UP000294498"/>
    </source>
</evidence>
<organism evidence="3 4">
    <name type="scientific">Dinghuibacter silviterrae</name>
    <dbReference type="NCBI Taxonomy" id="1539049"/>
    <lineage>
        <taxon>Bacteria</taxon>
        <taxon>Pseudomonadati</taxon>
        <taxon>Bacteroidota</taxon>
        <taxon>Chitinophagia</taxon>
        <taxon>Chitinophagales</taxon>
        <taxon>Chitinophagaceae</taxon>
        <taxon>Dinghuibacter</taxon>
    </lineage>
</organism>
<dbReference type="Gene3D" id="2.120.10.80">
    <property type="entry name" value="Kelch-type beta propeller"/>
    <property type="match status" value="1"/>
</dbReference>
<keyword evidence="2" id="KW-1133">Transmembrane helix</keyword>
<evidence type="ECO:0000256" key="1">
    <source>
        <dbReference type="SAM" id="MobiDB-lite"/>
    </source>
</evidence>
<feature type="region of interest" description="Disordered" evidence="1">
    <location>
        <begin position="575"/>
        <end position="642"/>
    </location>
</feature>
<comment type="caution">
    <text evidence="3">The sequence shown here is derived from an EMBL/GenBank/DDBJ whole genome shotgun (WGS) entry which is preliminary data.</text>
</comment>
<dbReference type="RefSeq" id="WP_133998239.1">
    <property type="nucleotide sequence ID" value="NZ_SODV01000002.1"/>
</dbReference>
<reference evidence="3 4" key="1">
    <citation type="submission" date="2019-03" db="EMBL/GenBank/DDBJ databases">
        <title>Genomic Encyclopedia of Type Strains, Phase IV (KMG-IV): sequencing the most valuable type-strain genomes for metagenomic binning, comparative biology and taxonomic classification.</title>
        <authorList>
            <person name="Goeker M."/>
        </authorList>
    </citation>
    <scope>NUCLEOTIDE SEQUENCE [LARGE SCALE GENOMIC DNA]</scope>
    <source>
        <strain evidence="3 4">DSM 100059</strain>
    </source>
</reference>
<feature type="transmembrane region" description="Helical" evidence="2">
    <location>
        <begin position="549"/>
        <end position="567"/>
    </location>
</feature>
<dbReference type="PANTHER" id="PTHR35807:SF1">
    <property type="entry name" value="TRANSCRIPTIONAL REGULATOR REDD"/>
    <property type="match status" value="1"/>
</dbReference>
<feature type="compositionally biased region" description="Pro residues" evidence="1">
    <location>
        <begin position="615"/>
        <end position="642"/>
    </location>
</feature>
<dbReference type="OrthoDB" id="1110630at2"/>
<accession>A0A4R8DID9</accession>
<sequence>MRGLRCAILFCFFCPLFTNGQSYGLRFSSHEVVQEKRTTLNITPTDNLCLRGDIDISFDLMLVPSMEVYFGYVFRLITAEHQNIDLVYNQRLRNFNLIIGDALRGSFTIDSPRMYTGWTNVGLHIDRKGGLVAWSVDRVRKGSTRAVFKEDMCFRMCFGASTFDAFQTADIPPMCIRDLRLSSDGETRYYWPLSESTGNESYDSVQRKVAAVSNPIWIKPLHQNWQQASVTVVSGTPAVAFDASREELYILGADSVYTYSVQKGQGGSTPLSVRAKNLLPGNQAIADPRTGTVYDIDIDAKSVRTYTPGRGGWVGDFPNGPLTEFWQANKFLSYQDSSLYIVGGYGQLHYKNAVQRYSFAARKWETLPAKGDPFTPRYLAGLGTNAIGDTAYIMGGYGSNTGDQMVNPKYDYDLVAYSVRDRSFTTLYRLKEQEEPFCFANSLVIDPVNRDYYGLIFQNDKFNSSLRLIRGSLTTPVMTRLGDSIPYSFYDVKSFADLFYAPQSQKLLAVTMYTNKEDMTEVKVYTIASPPNPYVPSVAPAPRSFPQRAVLWALAGLALVALAVVGVRRRRKKTSGLPSTLVAHAGTAPGAPPTGTPSPAPPAMAPAAPQMGTPFPAPPVMTPAAPPIGTPPQAPPAMAPAAPPLKTAPPPDPRSAVLLFGQFEVYDKDRLELTKLFTPLLKELFLLVLLHTLRSGKGISSEKLYATLWKDKSAKDAQNNRSVNMVKLKGILDKLGSCGIAKEADKWVLHYETGEIRIDLAEFLALVQLSTPGQPDVRRLLAIVHRGAFLSDTIYPWLDDIQSEVSDKAIDFLSAASVRFEGEPEFLLEIAAGIFLFDPVNEDALKMKCKSLSVLGRHSLAKVAFEKFAKEYQQMYGEDFQHSFHEILAN</sequence>